<name>A0A6G0WNE4_9STRA</name>
<sequence>MPPRPVWRLYRRVCRVALDFPPLMAKKIRYNARELIRLRRHEEDSATIARYLQQGHEDVETLKLLVETPGMLDAIGRKQK</sequence>
<protein>
    <recommendedName>
        <fullName evidence="1">Complex 1 LYR protein domain-containing protein</fullName>
    </recommendedName>
</protein>
<dbReference type="EMBL" id="VJMJ01000172">
    <property type="protein sequence ID" value="KAF0728844.1"/>
    <property type="molecule type" value="Genomic_DNA"/>
</dbReference>
<dbReference type="VEuPathDB" id="FungiDB:AeMF1_001240"/>
<dbReference type="AlphaFoldDB" id="A0A6G0WNE4"/>
<accession>A0A6G0WNE4</accession>
<dbReference type="InterPro" id="IPR008011">
    <property type="entry name" value="Complex1_LYR_dom"/>
</dbReference>
<gene>
    <name evidence="2" type="ORF">Ae201684_013413</name>
</gene>
<organism evidence="2 3">
    <name type="scientific">Aphanomyces euteiches</name>
    <dbReference type="NCBI Taxonomy" id="100861"/>
    <lineage>
        <taxon>Eukaryota</taxon>
        <taxon>Sar</taxon>
        <taxon>Stramenopiles</taxon>
        <taxon>Oomycota</taxon>
        <taxon>Saprolegniomycetes</taxon>
        <taxon>Saprolegniales</taxon>
        <taxon>Verrucalvaceae</taxon>
        <taxon>Aphanomyces</taxon>
    </lineage>
</organism>
<dbReference type="Proteomes" id="UP000481153">
    <property type="component" value="Unassembled WGS sequence"/>
</dbReference>
<feature type="domain" description="Complex 1 LYR protein" evidence="1">
    <location>
        <begin position="5"/>
        <end position="60"/>
    </location>
</feature>
<proteinExistence type="predicted"/>
<evidence type="ECO:0000259" key="1">
    <source>
        <dbReference type="Pfam" id="PF05347"/>
    </source>
</evidence>
<evidence type="ECO:0000313" key="3">
    <source>
        <dbReference type="Proteomes" id="UP000481153"/>
    </source>
</evidence>
<comment type="caution">
    <text evidence="2">The sequence shown here is derived from an EMBL/GenBank/DDBJ whole genome shotgun (WGS) entry which is preliminary data.</text>
</comment>
<keyword evidence="3" id="KW-1185">Reference proteome</keyword>
<evidence type="ECO:0000313" key="2">
    <source>
        <dbReference type="EMBL" id="KAF0728844.1"/>
    </source>
</evidence>
<dbReference type="Pfam" id="PF05347">
    <property type="entry name" value="Complex1_LYR"/>
    <property type="match status" value="1"/>
</dbReference>
<reference evidence="2 3" key="1">
    <citation type="submission" date="2019-07" db="EMBL/GenBank/DDBJ databases">
        <title>Genomics analysis of Aphanomyces spp. identifies a new class of oomycete effector associated with host adaptation.</title>
        <authorList>
            <person name="Gaulin E."/>
        </authorList>
    </citation>
    <scope>NUCLEOTIDE SEQUENCE [LARGE SCALE GENOMIC DNA]</scope>
    <source>
        <strain evidence="2 3">ATCC 201684</strain>
    </source>
</reference>